<gene>
    <name evidence="2" type="ORF">DX908_09100</name>
</gene>
<dbReference type="PANTHER" id="PTHR34215">
    <property type="entry name" value="BLL0784 PROTEIN"/>
    <property type="match status" value="1"/>
</dbReference>
<keyword evidence="3" id="KW-1185">Reference proteome</keyword>
<dbReference type="EMBL" id="QUQO01000001">
    <property type="protein sequence ID" value="RFB05399.1"/>
    <property type="molecule type" value="Genomic_DNA"/>
</dbReference>
<sequence length="207" mass="21922">MSANKSRQTDRRCVATGEAIPPGAPALRFVRDPQGILTLDLSGKLPGRGAWLQAESGFLERALKKGGFARSFKEGISLPDGMTPEVYAAEIRTQLTRRTLNQLGLARRAGQCLTGFEVVKAAVPKLIAYVTPSDAAPDGVGKILRTLEARGNAPHIVLEPDSTALAEAIGSPGAVHLGLIPGKAAESALYEAIRLRHFTGSDTTSRQ</sequence>
<evidence type="ECO:0000259" key="1">
    <source>
        <dbReference type="Pfam" id="PF04296"/>
    </source>
</evidence>
<dbReference type="Proteomes" id="UP000264589">
    <property type="component" value="Unassembled WGS sequence"/>
</dbReference>
<dbReference type="InterPro" id="IPR035931">
    <property type="entry name" value="YlxR-like_sf"/>
</dbReference>
<accession>A0A371RIX1</accession>
<dbReference type="Gene3D" id="3.30.1330.30">
    <property type="match status" value="1"/>
</dbReference>
<dbReference type="InterPro" id="IPR007393">
    <property type="entry name" value="YlxR_dom"/>
</dbReference>
<dbReference type="AlphaFoldDB" id="A0A371RIX1"/>
<dbReference type="Gene3D" id="3.30.1230.10">
    <property type="entry name" value="YlxR-like"/>
    <property type="match status" value="1"/>
</dbReference>
<reference evidence="2 3" key="1">
    <citation type="submission" date="2018-08" db="EMBL/GenBank/DDBJ databases">
        <title>Parvularcula sp. SM1705, isolated from surface water of the South Sea China.</title>
        <authorList>
            <person name="Sun L."/>
        </authorList>
    </citation>
    <scope>NUCLEOTIDE SEQUENCE [LARGE SCALE GENOMIC DNA]</scope>
    <source>
        <strain evidence="2 3">SM1705</strain>
    </source>
</reference>
<evidence type="ECO:0000313" key="2">
    <source>
        <dbReference type="EMBL" id="RFB05399.1"/>
    </source>
</evidence>
<dbReference type="InParanoid" id="A0A371RIX1"/>
<protein>
    <submittedName>
        <fullName evidence="2">DUF448 domain-containing protein</fullName>
    </submittedName>
</protein>
<evidence type="ECO:0000313" key="3">
    <source>
        <dbReference type="Proteomes" id="UP000264589"/>
    </source>
</evidence>
<organism evidence="2 3">
    <name type="scientific">Parvularcula marina</name>
    <dbReference type="NCBI Taxonomy" id="2292771"/>
    <lineage>
        <taxon>Bacteria</taxon>
        <taxon>Pseudomonadati</taxon>
        <taxon>Pseudomonadota</taxon>
        <taxon>Alphaproteobacteria</taxon>
        <taxon>Parvularculales</taxon>
        <taxon>Parvularculaceae</taxon>
        <taxon>Parvularcula</taxon>
    </lineage>
</organism>
<feature type="domain" description="YlxR" evidence="1">
    <location>
        <begin position="11"/>
        <end position="80"/>
    </location>
</feature>
<dbReference type="SUPFAM" id="SSF55315">
    <property type="entry name" value="L30e-like"/>
    <property type="match status" value="1"/>
</dbReference>
<name>A0A371RIX1_9PROT</name>
<dbReference type="InterPro" id="IPR037465">
    <property type="entry name" value="YlxR"/>
</dbReference>
<comment type="caution">
    <text evidence="2">The sequence shown here is derived from an EMBL/GenBank/DDBJ whole genome shotgun (WGS) entry which is preliminary data.</text>
</comment>
<dbReference type="SUPFAM" id="SSF64376">
    <property type="entry name" value="YlxR-like"/>
    <property type="match status" value="1"/>
</dbReference>
<dbReference type="RefSeq" id="WP_116392031.1">
    <property type="nucleotide sequence ID" value="NZ_QUQO01000001.1"/>
</dbReference>
<dbReference type="OrthoDB" id="9799836at2"/>
<proteinExistence type="predicted"/>
<dbReference type="InterPro" id="IPR029064">
    <property type="entry name" value="Ribosomal_eL30-like_sf"/>
</dbReference>
<dbReference type="PANTHER" id="PTHR34215:SF1">
    <property type="entry name" value="YLXR DOMAIN-CONTAINING PROTEIN"/>
    <property type="match status" value="1"/>
</dbReference>
<dbReference type="Pfam" id="PF04296">
    <property type="entry name" value="YlxR"/>
    <property type="match status" value="1"/>
</dbReference>